<keyword evidence="5" id="KW-0479">Metal-binding</keyword>
<evidence type="ECO:0000256" key="3">
    <source>
        <dbReference type="ARBA" id="ARBA00010617"/>
    </source>
</evidence>
<keyword evidence="7" id="KW-0408">Iron</keyword>
<keyword evidence="11" id="KW-1185">Reference proteome</keyword>
<evidence type="ECO:0000313" key="11">
    <source>
        <dbReference type="Proteomes" id="UP000827721"/>
    </source>
</evidence>
<comment type="similarity">
    <text evidence="3">Belongs to the cytochrome P450 family.</text>
</comment>
<evidence type="ECO:0000313" key="10">
    <source>
        <dbReference type="EMBL" id="KAH7565828.1"/>
    </source>
</evidence>
<evidence type="ECO:0000256" key="2">
    <source>
        <dbReference type="ARBA" id="ARBA00004370"/>
    </source>
</evidence>
<evidence type="ECO:0000256" key="8">
    <source>
        <dbReference type="ARBA" id="ARBA00023033"/>
    </source>
</evidence>
<keyword evidence="9" id="KW-0472">Membrane</keyword>
<keyword evidence="6" id="KW-0560">Oxidoreductase</keyword>
<proteinExistence type="inferred from homology"/>
<protein>
    <recommendedName>
        <fullName evidence="12">Cytochrome P450</fullName>
    </recommendedName>
</protein>
<dbReference type="PANTHER" id="PTHR47943:SF2">
    <property type="entry name" value="CYTOCHROME P450"/>
    <property type="match status" value="1"/>
</dbReference>
<organism evidence="10 11">
    <name type="scientific">Xanthoceras sorbifolium</name>
    <dbReference type="NCBI Taxonomy" id="99658"/>
    <lineage>
        <taxon>Eukaryota</taxon>
        <taxon>Viridiplantae</taxon>
        <taxon>Streptophyta</taxon>
        <taxon>Embryophyta</taxon>
        <taxon>Tracheophyta</taxon>
        <taxon>Spermatophyta</taxon>
        <taxon>Magnoliopsida</taxon>
        <taxon>eudicotyledons</taxon>
        <taxon>Gunneridae</taxon>
        <taxon>Pentapetalae</taxon>
        <taxon>rosids</taxon>
        <taxon>malvids</taxon>
        <taxon>Sapindales</taxon>
        <taxon>Sapindaceae</taxon>
        <taxon>Xanthoceroideae</taxon>
        <taxon>Xanthoceras</taxon>
    </lineage>
</organism>
<keyword evidence="8" id="KW-0503">Monooxygenase</keyword>
<evidence type="ECO:0000256" key="5">
    <source>
        <dbReference type="ARBA" id="ARBA00022723"/>
    </source>
</evidence>
<evidence type="ECO:0008006" key="12">
    <source>
        <dbReference type="Google" id="ProtNLM"/>
    </source>
</evidence>
<accession>A0ABQ8HND0</accession>
<comment type="caution">
    <text evidence="10">The sequence shown here is derived from an EMBL/GenBank/DDBJ whole genome shotgun (WGS) entry which is preliminary data.</text>
</comment>
<comment type="cofactor">
    <cofactor evidence="1">
        <name>heme</name>
        <dbReference type="ChEBI" id="CHEBI:30413"/>
    </cofactor>
</comment>
<dbReference type="Gene3D" id="1.10.630.10">
    <property type="entry name" value="Cytochrome P450"/>
    <property type="match status" value="1"/>
</dbReference>
<evidence type="ECO:0000256" key="4">
    <source>
        <dbReference type="ARBA" id="ARBA00022617"/>
    </source>
</evidence>
<evidence type="ECO:0000256" key="9">
    <source>
        <dbReference type="ARBA" id="ARBA00023136"/>
    </source>
</evidence>
<keyword evidence="4" id="KW-0349">Heme</keyword>
<reference evidence="10 11" key="1">
    <citation type="submission" date="2021-02" db="EMBL/GenBank/DDBJ databases">
        <title>Plant Genome Project.</title>
        <authorList>
            <person name="Zhang R.-G."/>
        </authorList>
    </citation>
    <scope>NUCLEOTIDE SEQUENCE [LARGE SCALE GENOMIC DNA]</scope>
    <source>
        <tissue evidence="10">Leaves</tissue>
    </source>
</reference>
<dbReference type="SUPFAM" id="SSF48264">
    <property type="entry name" value="Cytochrome P450"/>
    <property type="match status" value="1"/>
</dbReference>
<dbReference type="Pfam" id="PF00067">
    <property type="entry name" value="p450"/>
    <property type="match status" value="1"/>
</dbReference>
<comment type="subcellular location">
    <subcellularLocation>
        <location evidence="2">Membrane</location>
    </subcellularLocation>
</comment>
<gene>
    <name evidence="10" type="ORF">JRO89_XS08G0023200</name>
</gene>
<name>A0ABQ8HND0_9ROSI</name>
<evidence type="ECO:0000256" key="7">
    <source>
        <dbReference type="ARBA" id="ARBA00023004"/>
    </source>
</evidence>
<dbReference type="EMBL" id="JAFEMO010000008">
    <property type="protein sequence ID" value="KAH7565828.1"/>
    <property type="molecule type" value="Genomic_DNA"/>
</dbReference>
<dbReference type="Proteomes" id="UP000827721">
    <property type="component" value="Unassembled WGS sequence"/>
</dbReference>
<dbReference type="PANTHER" id="PTHR47943">
    <property type="entry name" value="CYTOCHROME P450 93A3-LIKE"/>
    <property type="match status" value="1"/>
</dbReference>
<dbReference type="InterPro" id="IPR036396">
    <property type="entry name" value="Cyt_P450_sf"/>
</dbReference>
<evidence type="ECO:0000256" key="6">
    <source>
        <dbReference type="ARBA" id="ARBA00023002"/>
    </source>
</evidence>
<evidence type="ECO:0000256" key="1">
    <source>
        <dbReference type="ARBA" id="ARBA00001971"/>
    </source>
</evidence>
<dbReference type="InterPro" id="IPR001128">
    <property type="entry name" value="Cyt_P450"/>
</dbReference>
<sequence length="106" mass="11789">MLGAAMDTSTSSIEWVLSEQMNKLQNELENVVGKDRKVEESDLDNLEYLDMLIAEYPHGCNMPDVPAAGVLGGMLPVPYDMVECHSGMLHSHSLCRLGLWLLTPER</sequence>